<sequence>MQNQYSMRSPAVKRLMKEAQELREPTEQYHVQPLDDNLFEWHFTIRGPADSDFDGGIYHGRIILPPDYPMKPPSIILLTPNGRFEVYKKICLSISGHHPESWQPSWSIRTALLAIIGFMPTHGAGAIGSLDYTPEERKVLAKKSNDWKCENCGCIGHILPPVTKASEKTTQEAKELASQIAFQGEKPKDGSQSSSTQAESNSSSTTTSSATTSAATSTTESASATTNTSEPASSSTPTTSFASSSTSPGSTATTSEGLRQRRLAPTQNYQNAELPVHVRSNETFSLFLIIFLVCAIGLLVLRRLYVAFNWGFLNEEL</sequence>
<keyword evidence="6" id="KW-0833">Ubl conjugation pathway</keyword>
<keyword evidence="7" id="KW-0256">Endoplasmic reticulum</keyword>
<comment type="function">
    <text evidence="12">Catalyzes the covalent attachment of ubiquitin to other proteins. Functions in the selective degradation of misfolded membrane proteins from the endoplasmic reticulum (ERAD) and is essential for cells to recover from ER stress. Plays a role in MAPKAPK2-dependent translational control of TNF-alpha synthesis. Also acts as a platform for perinuclear positioning of the endosomal system by mediating ubiquitination of SQSTM1 through interaction with the E3 ubiquitin-protein ligase RNF26. Plays a role in male fecundity through the interaction with the E3 ubiquitin-protein ligase RNF133.</text>
</comment>
<dbReference type="STRING" id="225164.V3ZR05"/>
<feature type="domain" description="UBC core" evidence="19">
    <location>
        <begin position="10"/>
        <end position="182"/>
    </location>
</feature>
<dbReference type="CTD" id="20245175"/>
<evidence type="ECO:0000313" key="21">
    <source>
        <dbReference type="Proteomes" id="UP000030746"/>
    </source>
</evidence>
<feature type="compositionally biased region" description="Low complexity" evidence="17">
    <location>
        <begin position="191"/>
        <end position="255"/>
    </location>
</feature>
<evidence type="ECO:0000256" key="15">
    <source>
        <dbReference type="ARBA" id="ARBA00079908"/>
    </source>
</evidence>
<dbReference type="Pfam" id="PF00179">
    <property type="entry name" value="UQ_con"/>
    <property type="match status" value="1"/>
</dbReference>
<gene>
    <name evidence="20" type="ORF">LOTGIDRAFT_196190</name>
</gene>
<evidence type="ECO:0000256" key="8">
    <source>
        <dbReference type="ARBA" id="ARBA00022840"/>
    </source>
</evidence>
<dbReference type="InterPro" id="IPR000608">
    <property type="entry name" value="UBC"/>
</dbReference>
<evidence type="ECO:0000256" key="2">
    <source>
        <dbReference type="ARBA" id="ARBA00022553"/>
    </source>
</evidence>
<dbReference type="InterPro" id="IPR050113">
    <property type="entry name" value="Ub_conjugating_enzyme"/>
</dbReference>
<evidence type="ECO:0000313" key="20">
    <source>
        <dbReference type="EMBL" id="ESO84955.1"/>
    </source>
</evidence>
<dbReference type="SMART" id="SM00212">
    <property type="entry name" value="UBCc"/>
    <property type="match status" value="1"/>
</dbReference>
<keyword evidence="5" id="KW-0547">Nucleotide-binding</keyword>
<keyword evidence="4 18" id="KW-0812">Transmembrane</keyword>
<dbReference type="PROSITE" id="PS50127">
    <property type="entry name" value="UBC_2"/>
    <property type="match status" value="1"/>
</dbReference>
<evidence type="ECO:0000256" key="16">
    <source>
        <dbReference type="ARBA" id="ARBA00080716"/>
    </source>
</evidence>
<evidence type="ECO:0000256" key="13">
    <source>
        <dbReference type="ARBA" id="ARBA00062296"/>
    </source>
</evidence>
<evidence type="ECO:0000256" key="18">
    <source>
        <dbReference type="SAM" id="Phobius"/>
    </source>
</evidence>
<dbReference type="OrthoDB" id="1158011at2759"/>
<evidence type="ECO:0000256" key="9">
    <source>
        <dbReference type="ARBA" id="ARBA00022843"/>
    </source>
</evidence>
<evidence type="ECO:0000256" key="1">
    <source>
        <dbReference type="ARBA" id="ARBA00004163"/>
    </source>
</evidence>
<comment type="subcellular location">
    <subcellularLocation>
        <location evidence="1">Endoplasmic reticulum membrane</location>
        <topology evidence="1">Single-pass type IV membrane protein</topology>
    </subcellularLocation>
</comment>
<keyword evidence="21" id="KW-1185">Reference proteome</keyword>
<dbReference type="GO" id="GO:0016740">
    <property type="term" value="F:transferase activity"/>
    <property type="evidence" value="ECO:0007669"/>
    <property type="project" value="UniProtKB-KW"/>
</dbReference>
<name>V3ZR05_LOTGI</name>
<dbReference type="CDD" id="cd23799">
    <property type="entry name" value="UBCc_UBE2J"/>
    <property type="match status" value="1"/>
</dbReference>
<dbReference type="RefSeq" id="XP_009064342.1">
    <property type="nucleotide sequence ID" value="XM_009066094.1"/>
</dbReference>
<evidence type="ECO:0000256" key="7">
    <source>
        <dbReference type="ARBA" id="ARBA00022824"/>
    </source>
</evidence>
<keyword evidence="8" id="KW-0067">ATP-binding</keyword>
<proteinExistence type="predicted"/>
<evidence type="ECO:0000256" key="12">
    <source>
        <dbReference type="ARBA" id="ARBA00055810"/>
    </source>
</evidence>
<feature type="transmembrane region" description="Helical" evidence="18">
    <location>
        <begin position="284"/>
        <end position="301"/>
    </location>
</feature>
<keyword evidence="2" id="KW-0597">Phosphoprotein</keyword>
<keyword evidence="11 18" id="KW-0472">Membrane</keyword>
<keyword evidence="3" id="KW-0808">Transferase</keyword>
<organism evidence="20 21">
    <name type="scientific">Lottia gigantea</name>
    <name type="common">Giant owl limpet</name>
    <dbReference type="NCBI Taxonomy" id="225164"/>
    <lineage>
        <taxon>Eukaryota</taxon>
        <taxon>Metazoa</taxon>
        <taxon>Spiralia</taxon>
        <taxon>Lophotrochozoa</taxon>
        <taxon>Mollusca</taxon>
        <taxon>Gastropoda</taxon>
        <taxon>Patellogastropoda</taxon>
        <taxon>Lottioidea</taxon>
        <taxon>Lottiidae</taxon>
        <taxon>Lottia</taxon>
    </lineage>
</organism>
<comment type="subunit">
    <text evidence="13">Component of the HRD1 complex, which comprises at least SYNV1/HRD1, DERL1/2, FAM8A1, HERPUD1/HERP, OS9, SEL1L and UBE2J1. Interacts with E3 ligase RNF26. Interacts with E3 ligase RNF133.</text>
</comment>
<evidence type="ECO:0000256" key="17">
    <source>
        <dbReference type="SAM" id="MobiDB-lite"/>
    </source>
</evidence>
<dbReference type="HOGENOM" id="CLU_041481_0_3_1"/>
<dbReference type="AlphaFoldDB" id="V3ZR05"/>
<dbReference type="GO" id="GO:0036503">
    <property type="term" value="P:ERAD pathway"/>
    <property type="evidence" value="ECO:0007669"/>
    <property type="project" value="UniProtKB-ARBA"/>
</dbReference>
<keyword evidence="10 18" id="KW-1133">Transmembrane helix</keyword>
<keyword evidence="9" id="KW-0832">Ubl conjugation</keyword>
<dbReference type="Gene3D" id="3.10.110.10">
    <property type="entry name" value="Ubiquitin Conjugating Enzyme"/>
    <property type="match status" value="1"/>
</dbReference>
<evidence type="ECO:0000256" key="5">
    <source>
        <dbReference type="ARBA" id="ARBA00022741"/>
    </source>
</evidence>
<dbReference type="GeneID" id="20245175"/>
<evidence type="ECO:0000256" key="4">
    <source>
        <dbReference type="ARBA" id="ARBA00022692"/>
    </source>
</evidence>
<feature type="region of interest" description="Disordered" evidence="17">
    <location>
        <begin position="183"/>
        <end position="262"/>
    </location>
</feature>
<dbReference type="KEGG" id="lgi:LOTGIDRAFT_196190"/>
<protein>
    <recommendedName>
        <fullName evidence="14">Ubiquitin-conjugating enzyme E2 J1</fullName>
    </recommendedName>
    <alternativeName>
        <fullName evidence="15">E2 ubiquitin-conjugating enzyme J1</fullName>
    </alternativeName>
    <alternativeName>
        <fullName evidence="16">Non-canonical ubiquitin-conjugating enzyme 1</fullName>
    </alternativeName>
</protein>
<evidence type="ECO:0000259" key="19">
    <source>
        <dbReference type="PROSITE" id="PS50127"/>
    </source>
</evidence>
<dbReference type="OMA" id="QDFCCEI"/>
<evidence type="ECO:0000256" key="6">
    <source>
        <dbReference type="ARBA" id="ARBA00022786"/>
    </source>
</evidence>
<reference evidence="20 21" key="1">
    <citation type="journal article" date="2013" name="Nature">
        <title>Insights into bilaterian evolution from three spiralian genomes.</title>
        <authorList>
            <person name="Simakov O."/>
            <person name="Marletaz F."/>
            <person name="Cho S.J."/>
            <person name="Edsinger-Gonzales E."/>
            <person name="Havlak P."/>
            <person name="Hellsten U."/>
            <person name="Kuo D.H."/>
            <person name="Larsson T."/>
            <person name="Lv J."/>
            <person name="Arendt D."/>
            <person name="Savage R."/>
            <person name="Osoegawa K."/>
            <person name="de Jong P."/>
            <person name="Grimwood J."/>
            <person name="Chapman J.A."/>
            <person name="Shapiro H."/>
            <person name="Aerts A."/>
            <person name="Otillar R.P."/>
            <person name="Terry A.Y."/>
            <person name="Boore J.L."/>
            <person name="Grigoriev I.V."/>
            <person name="Lindberg D.R."/>
            <person name="Seaver E.C."/>
            <person name="Weisblat D.A."/>
            <person name="Putnam N.H."/>
            <person name="Rokhsar D.S."/>
        </authorList>
    </citation>
    <scope>NUCLEOTIDE SEQUENCE [LARGE SCALE GENOMIC DNA]</scope>
</reference>
<evidence type="ECO:0000256" key="3">
    <source>
        <dbReference type="ARBA" id="ARBA00022679"/>
    </source>
</evidence>
<dbReference type="Proteomes" id="UP000030746">
    <property type="component" value="Unassembled WGS sequence"/>
</dbReference>
<accession>V3ZR05</accession>
<dbReference type="SUPFAM" id="SSF54495">
    <property type="entry name" value="UBC-like"/>
    <property type="match status" value="1"/>
</dbReference>
<dbReference type="GO" id="GO:0005789">
    <property type="term" value="C:endoplasmic reticulum membrane"/>
    <property type="evidence" value="ECO:0007669"/>
    <property type="project" value="UniProtKB-SubCell"/>
</dbReference>
<dbReference type="PANTHER" id="PTHR24067">
    <property type="entry name" value="UBIQUITIN-CONJUGATING ENZYME E2"/>
    <property type="match status" value="1"/>
</dbReference>
<dbReference type="EMBL" id="KB203357">
    <property type="protein sequence ID" value="ESO84955.1"/>
    <property type="molecule type" value="Genomic_DNA"/>
</dbReference>
<evidence type="ECO:0000256" key="10">
    <source>
        <dbReference type="ARBA" id="ARBA00022989"/>
    </source>
</evidence>
<dbReference type="FunFam" id="3.10.110.10:FF:000043">
    <property type="entry name" value="ubiquitin-conjugating enzyme E2 J1"/>
    <property type="match status" value="1"/>
</dbReference>
<dbReference type="GO" id="GO:0005524">
    <property type="term" value="F:ATP binding"/>
    <property type="evidence" value="ECO:0007669"/>
    <property type="project" value="UniProtKB-KW"/>
</dbReference>
<evidence type="ECO:0000256" key="14">
    <source>
        <dbReference type="ARBA" id="ARBA00073319"/>
    </source>
</evidence>
<evidence type="ECO:0000256" key="11">
    <source>
        <dbReference type="ARBA" id="ARBA00023136"/>
    </source>
</evidence>
<dbReference type="InterPro" id="IPR016135">
    <property type="entry name" value="UBQ-conjugating_enzyme/RWD"/>
</dbReference>